<keyword evidence="5" id="KW-1185">Reference proteome</keyword>
<evidence type="ECO:0000256" key="2">
    <source>
        <dbReference type="SAM" id="SignalP"/>
    </source>
</evidence>
<dbReference type="PROSITE" id="PS51212">
    <property type="entry name" value="WSC"/>
    <property type="match status" value="1"/>
</dbReference>
<gene>
    <name evidence="4" type="ORF">GTA08_BOTSDO01676</name>
</gene>
<dbReference type="PANTHER" id="PTHR43662">
    <property type="match status" value="1"/>
</dbReference>
<dbReference type="InterPro" id="IPR002889">
    <property type="entry name" value="WSC_carb-bd"/>
</dbReference>
<comment type="caution">
    <text evidence="4">The sequence shown here is derived from an EMBL/GenBank/DDBJ whole genome shotgun (WGS) entry which is preliminary data.</text>
</comment>
<keyword evidence="1" id="KW-0472">Membrane</keyword>
<dbReference type="OrthoDB" id="74764at2759"/>
<evidence type="ECO:0000313" key="5">
    <source>
        <dbReference type="Proteomes" id="UP000572817"/>
    </source>
</evidence>
<dbReference type="EMBL" id="WWBZ02000001">
    <property type="protein sequence ID" value="KAF4313276.1"/>
    <property type="molecule type" value="Genomic_DNA"/>
</dbReference>
<feature type="signal peptide" evidence="2">
    <location>
        <begin position="1"/>
        <end position="20"/>
    </location>
</feature>
<keyword evidence="2" id="KW-0732">Signal</keyword>
<name>A0A8H4J5T6_9PEZI</name>
<dbReference type="AlphaFoldDB" id="A0A8H4J5T6"/>
<dbReference type="PANTHER" id="PTHR43662:SF3">
    <property type="entry name" value="DOMAIN PROTEIN, PUTATIVE (AFU_ORTHOLOGUE AFUA_6G11970)-RELATED"/>
    <property type="match status" value="1"/>
</dbReference>
<sequence length="691" mass="76287">MTLLNLLVALLGLLSLFVEGMWKMPCAGTLVRERIDPAIEPGTVSGHVHRVVGSSAINFTMNDPNLSNAAGCSSCSVTQDGSNYWVPQLYFNHVSNNGHSEFSLTPDGPVNIVYTQLRGLTENGFENISAFPPGLVMTAGSPLRREFMGDAMADAITFECPDHPERPACHQLPMNCTSILAKVHFPSCWNGKDLTSKKFTHMAYPEDGYISGKCPDTHPVRVIGLSYEFGFETAYDGSAGNSSLVFSMGDVTGYGFHGIFINGWNTEDLQKAIDTCDDSITGDIATTCPVLSQWTLEQNQDCKVPPRVNESITGVGKLPGCNAVGVPVDPHVCGNHRSIDDFELFYQDLTSHQWSYAGCSSCLNPLSTNLSQTWTWTQDNMTPEVCMIDCMSSFPSGADVDNSWFSITGNTCHCALNGPFEGTAPVLGYLGNCDLPCDGDESFRCGGKNSSSLYRYCPINSTCSNYEFEQYIYKLTSIDHSKRTQVANSVVETMPKNATFLQNAPPVRDVRPDSPHEHSIFIGYKVCARSYVDVEEPAKNISCYVFEGYRAEGVAAAFIDWAVSEYGLNESDTYVSPEDTIDARIAMRLSVLRDMRPKAMAIDFMVSGLLLASIFIITIGIISLQVAKCKVSRAQKRELKMENDMQVIQHILNMDQASRDHLFVKHEQIRQHMARQQEMQSYYSIPMGHPC</sequence>
<feature type="chain" id="PRO_5034849294" evidence="2">
    <location>
        <begin position="21"/>
        <end position="691"/>
    </location>
</feature>
<evidence type="ECO:0000313" key="4">
    <source>
        <dbReference type="EMBL" id="KAF4313276.1"/>
    </source>
</evidence>
<keyword evidence="1" id="KW-1133">Transmembrane helix</keyword>
<evidence type="ECO:0000259" key="3">
    <source>
        <dbReference type="PROSITE" id="PS51212"/>
    </source>
</evidence>
<evidence type="ECO:0000256" key="1">
    <source>
        <dbReference type="SAM" id="Phobius"/>
    </source>
</evidence>
<dbReference type="Pfam" id="PF09362">
    <property type="entry name" value="DUF1996"/>
    <property type="match status" value="1"/>
</dbReference>
<protein>
    <submittedName>
        <fullName evidence="4">Wsc domain protein</fullName>
    </submittedName>
</protein>
<reference evidence="4" key="1">
    <citation type="submission" date="2020-04" db="EMBL/GenBank/DDBJ databases">
        <title>Genome Assembly and Annotation of Botryosphaeria dothidea sdau 11-99, a Latent Pathogen of Apple Fruit Ring Rot in China.</title>
        <authorList>
            <person name="Yu C."/>
            <person name="Diao Y."/>
            <person name="Lu Q."/>
            <person name="Zhao J."/>
            <person name="Cui S."/>
            <person name="Peng C."/>
            <person name="He B."/>
            <person name="Liu H."/>
        </authorList>
    </citation>
    <scope>NUCLEOTIDE SEQUENCE [LARGE SCALE GENOMIC DNA]</scope>
    <source>
        <strain evidence="4">Sdau11-99</strain>
    </source>
</reference>
<organism evidence="4 5">
    <name type="scientific">Botryosphaeria dothidea</name>
    <dbReference type="NCBI Taxonomy" id="55169"/>
    <lineage>
        <taxon>Eukaryota</taxon>
        <taxon>Fungi</taxon>
        <taxon>Dikarya</taxon>
        <taxon>Ascomycota</taxon>
        <taxon>Pezizomycotina</taxon>
        <taxon>Dothideomycetes</taxon>
        <taxon>Dothideomycetes incertae sedis</taxon>
        <taxon>Botryosphaeriales</taxon>
        <taxon>Botryosphaeriaceae</taxon>
        <taxon>Botryosphaeria</taxon>
    </lineage>
</organism>
<dbReference type="Proteomes" id="UP000572817">
    <property type="component" value="Unassembled WGS sequence"/>
</dbReference>
<proteinExistence type="predicted"/>
<dbReference type="InterPro" id="IPR018535">
    <property type="entry name" value="DUF1996"/>
</dbReference>
<feature type="domain" description="WSC" evidence="3">
    <location>
        <begin position="353"/>
        <end position="457"/>
    </location>
</feature>
<keyword evidence="1" id="KW-0812">Transmembrane</keyword>
<feature type="transmembrane region" description="Helical" evidence="1">
    <location>
        <begin position="604"/>
        <end position="627"/>
    </location>
</feature>
<accession>A0A8H4J5T6</accession>